<dbReference type="OrthoDB" id="5988510at2"/>
<evidence type="ECO:0008006" key="4">
    <source>
        <dbReference type="Google" id="ProtNLM"/>
    </source>
</evidence>
<evidence type="ECO:0000313" key="2">
    <source>
        <dbReference type="EMBL" id="QDQ72443.1"/>
    </source>
</evidence>
<dbReference type="AlphaFoldDB" id="A0A516V1Q2"/>
<dbReference type="Proteomes" id="UP000315891">
    <property type="component" value="Chromosome"/>
</dbReference>
<evidence type="ECO:0000313" key="3">
    <source>
        <dbReference type="Proteomes" id="UP000315891"/>
    </source>
</evidence>
<dbReference type="RefSeq" id="WP_143877959.1">
    <property type="nucleotide sequence ID" value="NZ_BAABLZ010000002.1"/>
</dbReference>
<proteinExistence type="predicted"/>
<organism evidence="2 3">
    <name type="scientific">Pseudoluteimonas lycopersici</name>
    <dbReference type="NCBI Taxonomy" id="1324796"/>
    <lineage>
        <taxon>Bacteria</taxon>
        <taxon>Pseudomonadati</taxon>
        <taxon>Pseudomonadota</taxon>
        <taxon>Gammaproteobacteria</taxon>
        <taxon>Lysobacterales</taxon>
        <taxon>Lysobacteraceae</taxon>
        <taxon>Pseudoluteimonas</taxon>
    </lineage>
</organism>
<gene>
    <name evidence="2" type="ORF">FNZ56_00345</name>
</gene>
<keyword evidence="3" id="KW-1185">Reference proteome</keyword>
<name>A0A516V1Q2_9GAMM</name>
<protein>
    <recommendedName>
        <fullName evidence="4">Secreted protein</fullName>
    </recommendedName>
</protein>
<reference evidence="2 3" key="1">
    <citation type="submission" date="2019-07" db="EMBL/GenBank/DDBJ databases">
        <title>Lysobacter weifangensis sp. nov., isolated from bensulfuron-methyl contaminated farmland soil.</title>
        <authorList>
            <person name="Zhao H."/>
        </authorList>
    </citation>
    <scope>NUCLEOTIDE SEQUENCE [LARGE SCALE GENOMIC DNA]</scope>
    <source>
        <strain evidence="2 3">CC-Bw-6</strain>
    </source>
</reference>
<evidence type="ECO:0000256" key="1">
    <source>
        <dbReference type="SAM" id="SignalP"/>
    </source>
</evidence>
<sequence length="112" mass="12023">MKRLLLASLLAGLAFAASAQSVGTTVQPTVQDDIHSDVATRDVRDHTCLRETGSLITTAQNKRAMRQARANGDATVEVKCSAYGRAYTQDDIRRTGAIDLADALRNLDPAAH</sequence>
<keyword evidence="1" id="KW-0732">Signal</keyword>
<accession>A0A516V1Q2</accession>
<feature type="signal peptide" evidence="1">
    <location>
        <begin position="1"/>
        <end position="19"/>
    </location>
</feature>
<dbReference type="EMBL" id="CP041742">
    <property type="protein sequence ID" value="QDQ72443.1"/>
    <property type="molecule type" value="Genomic_DNA"/>
</dbReference>
<feature type="chain" id="PRO_5021877017" description="Secreted protein" evidence="1">
    <location>
        <begin position="20"/>
        <end position="112"/>
    </location>
</feature>